<gene>
    <name evidence="2" type="ORF">E2C01_036898</name>
</gene>
<evidence type="ECO:0000313" key="2">
    <source>
        <dbReference type="EMBL" id="MPC43256.1"/>
    </source>
</evidence>
<name>A0A5B7FD70_PORTR</name>
<proteinExistence type="predicted"/>
<dbReference type="OrthoDB" id="6020543at2759"/>
<dbReference type="AlphaFoldDB" id="A0A5B7FD70"/>
<reference evidence="2 3" key="1">
    <citation type="submission" date="2019-05" db="EMBL/GenBank/DDBJ databases">
        <title>Another draft genome of Portunus trituberculatus and its Hox gene families provides insights of decapod evolution.</title>
        <authorList>
            <person name="Jeong J.-H."/>
            <person name="Song I."/>
            <person name="Kim S."/>
            <person name="Choi T."/>
            <person name="Kim D."/>
            <person name="Ryu S."/>
            <person name="Kim W."/>
        </authorList>
    </citation>
    <scope>NUCLEOTIDE SEQUENCE [LARGE SCALE GENOMIC DNA]</scope>
    <source>
        <tissue evidence="2">Muscle</tissue>
    </source>
</reference>
<accession>A0A5B7FD70</accession>
<protein>
    <submittedName>
        <fullName evidence="2">Uncharacterized protein</fullName>
    </submittedName>
</protein>
<feature type="compositionally biased region" description="Polar residues" evidence="1">
    <location>
        <begin position="40"/>
        <end position="56"/>
    </location>
</feature>
<dbReference type="EMBL" id="VSRR010005750">
    <property type="protein sequence ID" value="MPC43256.1"/>
    <property type="molecule type" value="Genomic_DNA"/>
</dbReference>
<feature type="region of interest" description="Disordered" evidence="1">
    <location>
        <begin position="40"/>
        <end position="67"/>
    </location>
</feature>
<evidence type="ECO:0000313" key="3">
    <source>
        <dbReference type="Proteomes" id="UP000324222"/>
    </source>
</evidence>
<evidence type="ECO:0000256" key="1">
    <source>
        <dbReference type="SAM" id="MobiDB-lite"/>
    </source>
</evidence>
<comment type="caution">
    <text evidence="2">The sequence shown here is derived from an EMBL/GenBank/DDBJ whole genome shotgun (WGS) entry which is preliminary data.</text>
</comment>
<keyword evidence="3" id="KW-1185">Reference proteome</keyword>
<dbReference type="Proteomes" id="UP000324222">
    <property type="component" value="Unassembled WGS sequence"/>
</dbReference>
<organism evidence="2 3">
    <name type="scientific">Portunus trituberculatus</name>
    <name type="common">Swimming crab</name>
    <name type="synonym">Neptunus trituberculatus</name>
    <dbReference type="NCBI Taxonomy" id="210409"/>
    <lineage>
        <taxon>Eukaryota</taxon>
        <taxon>Metazoa</taxon>
        <taxon>Ecdysozoa</taxon>
        <taxon>Arthropoda</taxon>
        <taxon>Crustacea</taxon>
        <taxon>Multicrustacea</taxon>
        <taxon>Malacostraca</taxon>
        <taxon>Eumalacostraca</taxon>
        <taxon>Eucarida</taxon>
        <taxon>Decapoda</taxon>
        <taxon>Pleocyemata</taxon>
        <taxon>Brachyura</taxon>
        <taxon>Eubrachyura</taxon>
        <taxon>Portunoidea</taxon>
        <taxon>Portunidae</taxon>
        <taxon>Portuninae</taxon>
        <taxon>Portunus</taxon>
    </lineage>
</organism>
<sequence>MVGAASSQTRAELVDGHILLPEDAVLVPIFAFPHTQTQVATNSHSLRTPNVPQSHPYNHPHPGSDYPVSPYSTKVASQSLSLVRPSPWASLYAAGGYGSQPVSVNNVRNPQTHLHFPYHYSYTQGGSDVGLGYGLPYYTV</sequence>